<dbReference type="Gene3D" id="3.40.50.1820">
    <property type="entry name" value="alpha/beta hydrolase"/>
    <property type="match status" value="1"/>
</dbReference>
<name>A0A223S2D6_9ACTN</name>
<evidence type="ECO:0000256" key="7">
    <source>
        <dbReference type="ARBA" id="ARBA00032572"/>
    </source>
</evidence>
<protein>
    <recommendedName>
        <fullName evidence="7">Acyl-CoA:diacylglycerol acyltransferase</fullName>
        <ecNumber evidence="3">2.3.1.122</ecNumber>
        <ecNumber evidence="4">2.3.1.20</ecNumber>
    </recommendedName>
</protein>
<keyword evidence="10" id="KW-0732">Signal</keyword>
<gene>
    <name evidence="11" type="ORF">CDO52_04715</name>
</gene>
<comment type="similarity">
    <text evidence="2">Belongs to the mycobacterial A85 antigen family.</text>
</comment>
<dbReference type="OrthoDB" id="184858at2"/>
<evidence type="ECO:0000256" key="10">
    <source>
        <dbReference type="SAM" id="SignalP"/>
    </source>
</evidence>
<dbReference type="EC" id="2.3.1.122" evidence="3"/>
<evidence type="ECO:0000256" key="1">
    <source>
        <dbReference type="ARBA" id="ARBA00000697"/>
    </source>
</evidence>
<keyword evidence="5" id="KW-0808">Transferase</keyword>
<proteinExistence type="inferred from homology"/>
<keyword evidence="12" id="KW-1185">Reference proteome</keyword>
<accession>A0A223S2D6</accession>
<feature type="chain" id="PRO_5038574041" description="Acyl-CoA:diacylglycerol acyltransferase" evidence="10">
    <location>
        <begin position="23"/>
        <end position="336"/>
    </location>
</feature>
<feature type="signal peptide" evidence="10">
    <location>
        <begin position="1"/>
        <end position="22"/>
    </location>
</feature>
<evidence type="ECO:0000256" key="5">
    <source>
        <dbReference type="ARBA" id="ARBA00022679"/>
    </source>
</evidence>
<reference evidence="11 12" key="1">
    <citation type="submission" date="2017-08" db="EMBL/GenBank/DDBJ databases">
        <title>The complete genome sequence of Nocardiopsis gilva YIM 90087.</title>
        <authorList>
            <person name="Yin M."/>
            <person name="Tang S."/>
        </authorList>
    </citation>
    <scope>NUCLEOTIDE SEQUENCE [LARGE SCALE GENOMIC DNA]</scope>
    <source>
        <strain evidence="11 12">YIM 90087</strain>
    </source>
</reference>
<dbReference type="PANTHER" id="PTHR48098">
    <property type="entry name" value="ENTEROCHELIN ESTERASE-RELATED"/>
    <property type="match status" value="1"/>
</dbReference>
<dbReference type="InterPro" id="IPR029058">
    <property type="entry name" value="AB_hydrolase_fold"/>
</dbReference>
<dbReference type="GO" id="GO:0050348">
    <property type="term" value="F:trehalose O-mycolyltransferase activity"/>
    <property type="evidence" value="ECO:0007669"/>
    <property type="project" value="UniProtKB-EC"/>
</dbReference>
<dbReference type="KEGG" id="ngv:CDO52_04715"/>
<organism evidence="11 12">
    <name type="scientific">Nocardiopsis gilva YIM 90087</name>
    <dbReference type="NCBI Taxonomy" id="1235441"/>
    <lineage>
        <taxon>Bacteria</taxon>
        <taxon>Bacillati</taxon>
        <taxon>Actinomycetota</taxon>
        <taxon>Actinomycetes</taxon>
        <taxon>Streptosporangiales</taxon>
        <taxon>Nocardiopsidaceae</taxon>
        <taxon>Nocardiopsis</taxon>
    </lineage>
</organism>
<feature type="region of interest" description="Disordered" evidence="9">
    <location>
        <begin position="36"/>
        <end position="62"/>
    </location>
</feature>
<sequence length="336" mass="36246">MFTTVSRRALLLVATSLVVALAAALAAFKGTEQHAGAAAQDTAPRPRPSVNSTPQNLVAPLRSRPGEVAVCEEPGTDEILHVPDPGAPAPGRPVWVRRPPGPDSADLPVLYLLHGSTSTHRTIMEADIGPLLDEEMCRSGVEFVIAAPFGQEIGGADTEWGDAVDGSFKIETFVTEKAIEAVEGDHRRPRAMRAIGGFSMGGYAAAALPLRHPDLYSQAVSWAGYYKVDDPSGTFGDNADAHAPDQLVDEPGVRDIRFMLVEGTDDRTPLQEGSIHGEARRFEKLLRERDMTVRTSFPEGEHDFETWKKTFPEAVDFLVEQWAAPDLGIAPTSSAD</sequence>
<dbReference type="Pfam" id="PF00756">
    <property type="entry name" value="Esterase"/>
    <property type="match status" value="1"/>
</dbReference>
<evidence type="ECO:0000256" key="9">
    <source>
        <dbReference type="SAM" id="MobiDB-lite"/>
    </source>
</evidence>
<dbReference type="PANTHER" id="PTHR48098:SF1">
    <property type="entry name" value="DIACYLGLYCEROL ACYLTRANSFERASE_MYCOLYLTRANSFERASE AG85A"/>
    <property type="match status" value="1"/>
</dbReference>
<dbReference type="InterPro" id="IPR050583">
    <property type="entry name" value="Mycobacterial_A85_antigen"/>
</dbReference>
<dbReference type="RefSeq" id="WP_017621250.1">
    <property type="nucleotide sequence ID" value="NZ_ANBG01000402.1"/>
</dbReference>
<dbReference type="GO" id="GO:0004144">
    <property type="term" value="F:diacylglycerol O-acyltransferase activity"/>
    <property type="evidence" value="ECO:0007669"/>
    <property type="project" value="UniProtKB-EC"/>
</dbReference>
<comment type="catalytic activity">
    <reaction evidence="1">
        <text>2 alpha,alpha'-trehalose 6-mycolate = alpha,alpha'-trehalose 6,6'-bismycolate + alpha,alpha-trehalose</text>
        <dbReference type="Rhea" id="RHEA:23472"/>
        <dbReference type="ChEBI" id="CHEBI:16551"/>
        <dbReference type="ChEBI" id="CHEBI:18195"/>
        <dbReference type="ChEBI" id="CHEBI:18234"/>
        <dbReference type="EC" id="2.3.1.122"/>
    </reaction>
</comment>
<dbReference type="InterPro" id="IPR000801">
    <property type="entry name" value="Esterase-like"/>
</dbReference>
<evidence type="ECO:0000256" key="4">
    <source>
        <dbReference type="ARBA" id="ARBA00013244"/>
    </source>
</evidence>
<dbReference type="InterPro" id="IPR006311">
    <property type="entry name" value="TAT_signal"/>
</dbReference>
<keyword evidence="6" id="KW-0012">Acyltransferase</keyword>
<dbReference type="Proteomes" id="UP000215005">
    <property type="component" value="Chromosome"/>
</dbReference>
<evidence type="ECO:0000256" key="3">
    <source>
        <dbReference type="ARBA" id="ARBA00012820"/>
    </source>
</evidence>
<dbReference type="EMBL" id="CP022753">
    <property type="protein sequence ID" value="ASU82179.1"/>
    <property type="molecule type" value="Genomic_DNA"/>
</dbReference>
<dbReference type="PROSITE" id="PS51318">
    <property type="entry name" value="TAT"/>
    <property type="match status" value="1"/>
</dbReference>
<dbReference type="AlphaFoldDB" id="A0A223S2D6"/>
<dbReference type="SUPFAM" id="SSF53474">
    <property type="entry name" value="alpha/beta-Hydrolases"/>
    <property type="match status" value="1"/>
</dbReference>
<evidence type="ECO:0000313" key="11">
    <source>
        <dbReference type="EMBL" id="ASU82179.1"/>
    </source>
</evidence>
<dbReference type="EC" id="2.3.1.20" evidence="4"/>
<comment type="catalytic activity">
    <reaction evidence="8">
        <text>an acyl-CoA + a 1,2-diacyl-sn-glycerol = a triacyl-sn-glycerol + CoA</text>
        <dbReference type="Rhea" id="RHEA:10868"/>
        <dbReference type="ChEBI" id="CHEBI:17815"/>
        <dbReference type="ChEBI" id="CHEBI:57287"/>
        <dbReference type="ChEBI" id="CHEBI:58342"/>
        <dbReference type="ChEBI" id="CHEBI:64615"/>
        <dbReference type="EC" id="2.3.1.20"/>
    </reaction>
</comment>
<evidence type="ECO:0000256" key="2">
    <source>
        <dbReference type="ARBA" id="ARBA00005874"/>
    </source>
</evidence>
<evidence type="ECO:0000256" key="6">
    <source>
        <dbReference type="ARBA" id="ARBA00023315"/>
    </source>
</evidence>
<evidence type="ECO:0000256" key="8">
    <source>
        <dbReference type="ARBA" id="ARBA00048109"/>
    </source>
</evidence>
<evidence type="ECO:0000313" key="12">
    <source>
        <dbReference type="Proteomes" id="UP000215005"/>
    </source>
</evidence>